<evidence type="ECO:0008006" key="4">
    <source>
        <dbReference type="Google" id="ProtNLM"/>
    </source>
</evidence>
<dbReference type="Gene3D" id="1.25.40.20">
    <property type="entry name" value="Ankyrin repeat-containing domain"/>
    <property type="match status" value="1"/>
</dbReference>
<evidence type="ECO:0000256" key="1">
    <source>
        <dbReference type="PROSITE-ProRule" id="PRU00023"/>
    </source>
</evidence>
<dbReference type="SUPFAM" id="SSF48403">
    <property type="entry name" value="Ankyrin repeat"/>
    <property type="match status" value="1"/>
</dbReference>
<dbReference type="SMART" id="SM00248">
    <property type="entry name" value="ANK"/>
    <property type="match status" value="2"/>
</dbReference>
<reference evidence="2" key="1">
    <citation type="journal article" date="2020" name="bioRxiv">
        <title>Comparative genomics of Chlamydomonas.</title>
        <authorList>
            <person name="Craig R.J."/>
            <person name="Hasan A.R."/>
            <person name="Ness R.W."/>
            <person name="Keightley P.D."/>
        </authorList>
    </citation>
    <scope>NUCLEOTIDE SEQUENCE</scope>
    <source>
        <strain evidence="2">SAG 7.73</strain>
    </source>
</reference>
<protein>
    <recommendedName>
        <fullName evidence="4">Flagellar associated protein</fullName>
    </recommendedName>
</protein>
<dbReference type="OrthoDB" id="194358at2759"/>
<keyword evidence="3" id="KW-1185">Reference proteome</keyword>
<keyword evidence="1" id="KW-0040">ANK repeat</keyword>
<proteinExistence type="predicted"/>
<feature type="repeat" description="ANK" evidence="1">
    <location>
        <begin position="56"/>
        <end position="88"/>
    </location>
</feature>
<dbReference type="PROSITE" id="PS50088">
    <property type="entry name" value="ANK_REPEAT"/>
    <property type="match status" value="1"/>
</dbReference>
<comment type="caution">
    <text evidence="2">The sequence shown here is derived from an EMBL/GenBank/DDBJ whole genome shotgun (WGS) entry which is preliminary data.</text>
</comment>
<accession>A0A835T7G4</accession>
<dbReference type="InterPro" id="IPR002110">
    <property type="entry name" value="Ankyrin_rpt"/>
</dbReference>
<evidence type="ECO:0000313" key="3">
    <source>
        <dbReference type="Proteomes" id="UP000650467"/>
    </source>
</evidence>
<dbReference type="InterPro" id="IPR036770">
    <property type="entry name" value="Ankyrin_rpt-contain_sf"/>
</dbReference>
<name>A0A835T7G4_CHLIN</name>
<dbReference type="Pfam" id="PF12796">
    <property type="entry name" value="Ank_2"/>
    <property type="match status" value="1"/>
</dbReference>
<dbReference type="EMBL" id="JAEHOC010000020">
    <property type="protein sequence ID" value="KAG2433040.1"/>
    <property type="molecule type" value="Genomic_DNA"/>
</dbReference>
<dbReference type="AlphaFoldDB" id="A0A835T7G4"/>
<dbReference type="Proteomes" id="UP000650467">
    <property type="component" value="Unassembled WGS sequence"/>
</dbReference>
<organism evidence="2 3">
    <name type="scientific">Chlamydomonas incerta</name>
    <dbReference type="NCBI Taxonomy" id="51695"/>
    <lineage>
        <taxon>Eukaryota</taxon>
        <taxon>Viridiplantae</taxon>
        <taxon>Chlorophyta</taxon>
        <taxon>core chlorophytes</taxon>
        <taxon>Chlorophyceae</taxon>
        <taxon>CS clade</taxon>
        <taxon>Chlamydomonadales</taxon>
        <taxon>Chlamydomonadaceae</taxon>
        <taxon>Chlamydomonas</taxon>
    </lineage>
</organism>
<evidence type="ECO:0000313" key="2">
    <source>
        <dbReference type="EMBL" id="KAG2433040.1"/>
    </source>
</evidence>
<sequence length="138" mass="15026">MATTVTAPLSGARSLSPLQQGALEGDFETVVCELVLKGADVNEKCSLANQNNDLVEGITPLYLAAQAGNSEMCRLLLRRGADARLCSLVIRTGERFTPADVALTRGYVRLWWRLRRAAKSPNKSKVMAVRRQTSAPQP</sequence>
<gene>
    <name evidence="2" type="ORF">HXX76_008767</name>
</gene>
<dbReference type="PROSITE" id="PS50297">
    <property type="entry name" value="ANK_REP_REGION"/>
    <property type="match status" value="1"/>
</dbReference>